<comment type="caution">
    <text evidence="1">The sequence shown here is derived from an EMBL/GenBank/DDBJ whole genome shotgun (WGS) entry which is preliminary data.</text>
</comment>
<name>A0A8J1UGG5_OWEFU</name>
<proteinExistence type="predicted"/>
<dbReference type="AlphaFoldDB" id="A0A8J1UGG5"/>
<gene>
    <name evidence="1" type="ORF">OFUS_LOCUS13869</name>
</gene>
<evidence type="ECO:0000313" key="1">
    <source>
        <dbReference type="EMBL" id="CAH1788316.1"/>
    </source>
</evidence>
<dbReference type="OrthoDB" id="9990906at2759"/>
<organism evidence="1 2">
    <name type="scientific">Owenia fusiformis</name>
    <name type="common">Polychaete worm</name>
    <dbReference type="NCBI Taxonomy" id="6347"/>
    <lineage>
        <taxon>Eukaryota</taxon>
        <taxon>Metazoa</taxon>
        <taxon>Spiralia</taxon>
        <taxon>Lophotrochozoa</taxon>
        <taxon>Annelida</taxon>
        <taxon>Polychaeta</taxon>
        <taxon>Sedentaria</taxon>
        <taxon>Canalipalpata</taxon>
        <taxon>Sabellida</taxon>
        <taxon>Oweniida</taxon>
        <taxon>Oweniidae</taxon>
        <taxon>Owenia</taxon>
    </lineage>
</organism>
<protein>
    <submittedName>
        <fullName evidence="1">Uncharacterized protein</fullName>
    </submittedName>
</protein>
<evidence type="ECO:0000313" key="2">
    <source>
        <dbReference type="Proteomes" id="UP000749559"/>
    </source>
</evidence>
<reference evidence="1" key="1">
    <citation type="submission" date="2022-03" db="EMBL/GenBank/DDBJ databases">
        <authorList>
            <person name="Martin C."/>
        </authorList>
    </citation>
    <scope>NUCLEOTIDE SEQUENCE</scope>
</reference>
<dbReference type="Proteomes" id="UP000749559">
    <property type="component" value="Unassembled WGS sequence"/>
</dbReference>
<accession>A0A8J1UGG5</accession>
<keyword evidence="2" id="KW-1185">Reference proteome</keyword>
<sequence length="191" mass="22208">METSDTGIDTSSGTIFDNMTEEQKIITGVAIAVGILVLLVLILLIICVCCWQRKKKNKIVKHIYSSDYRDDYRDWDLRDHSESSSYHHRVKNGPPPAIAYNSSYDNLHTRQEPRTYSVHDDQPRHQVARQPQDIQWVEEVIRRPIITPANSYVSSEISSMFTIPRPITSHQKTHDYRYPTPSYYTNADTFY</sequence>
<dbReference type="EMBL" id="CAIIXF020000007">
    <property type="protein sequence ID" value="CAH1788316.1"/>
    <property type="molecule type" value="Genomic_DNA"/>
</dbReference>